<sequence length="195" mass="23284">MTEEEQLWRHFTNGHEKALEELIRLFGKPLALYGRKLVKDDLLIQDCIQEVYIQLWQYRANLRQVTEIRPYLFTCLRRKLITALKRERLFVSSENEEELPFRAEFSIEERLIENETEAARVRLINGYINQLPKRQKEAIYLRFFENMSNDEIATVMGIKYQTATNLIHEALASLRESFPNKFTTLLLVCLDFFLF</sequence>
<gene>
    <name evidence="7" type="ORF">HNQ92_005378</name>
</gene>
<evidence type="ECO:0000256" key="3">
    <source>
        <dbReference type="ARBA" id="ARBA00023082"/>
    </source>
</evidence>
<dbReference type="PANTHER" id="PTHR43133:SF46">
    <property type="entry name" value="RNA POLYMERASE SIGMA-70 FACTOR ECF SUBFAMILY"/>
    <property type="match status" value="1"/>
</dbReference>
<dbReference type="GO" id="GO:0003677">
    <property type="term" value="F:DNA binding"/>
    <property type="evidence" value="ECO:0007669"/>
    <property type="project" value="InterPro"/>
</dbReference>
<dbReference type="EMBL" id="JACHGF010000015">
    <property type="protein sequence ID" value="MBB5287215.1"/>
    <property type="molecule type" value="Genomic_DNA"/>
</dbReference>
<dbReference type="AlphaFoldDB" id="A0A840TWB0"/>
<name>A0A840TWB0_9BACT</name>
<evidence type="ECO:0000259" key="6">
    <source>
        <dbReference type="Pfam" id="PF08281"/>
    </source>
</evidence>
<dbReference type="Proteomes" id="UP000557307">
    <property type="component" value="Unassembled WGS sequence"/>
</dbReference>
<dbReference type="InterPro" id="IPR014284">
    <property type="entry name" value="RNA_pol_sigma-70_dom"/>
</dbReference>
<dbReference type="SUPFAM" id="SSF88946">
    <property type="entry name" value="Sigma2 domain of RNA polymerase sigma factors"/>
    <property type="match status" value="1"/>
</dbReference>
<evidence type="ECO:0000256" key="4">
    <source>
        <dbReference type="ARBA" id="ARBA00023163"/>
    </source>
</evidence>
<keyword evidence="4" id="KW-0804">Transcription</keyword>
<evidence type="ECO:0000256" key="2">
    <source>
        <dbReference type="ARBA" id="ARBA00023015"/>
    </source>
</evidence>
<dbReference type="CDD" id="cd06171">
    <property type="entry name" value="Sigma70_r4"/>
    <property type="match status" value="1"/>
</dbReference>
<evidence type="ECO:0000256" key="1">
    <source>
        <dbReference type="ARBA" id="ARBA00010641"/>
    </source>
</evidence>
<dbReference type="NCBIfam" id="TIGR02937">
    <property type="entry name" value="sigma70-ECF"/>
    <property type="match status" value="1"/>
</dbReference>
<reference evidence="7 8" key="1">
    <citation type="submission" date="2020-08" db="EMBL/GenBank/DDBJ databases">
        <title>Genomic Encyclopedia of Type Strains, Phase IV (KMG-IV): sequencing the most valuable type-strain genomes for metagenomic binning, comparative biology and taxonomic classification.</title>
        <authorList>
            <person name="Goeker M."/>
        </authorList>
    </citation>
    <scope>NUCLEOTIDE SEQUENCE [LARGE SCALE GENOMIC DNA]</scope>
    <source>
        <strain evidence="7 8">DSM 105074</strain>
    </source>
</reference>
<protein>
    <submittedName>
        <fullName evidence="7">RNA polymerase sigma factor (Sigma-70 family)</fullName>
    </submittedName>
</protein>
<dbReference type="Pfam" id="PF04542">
    <property type="entry name" value="Sigma70_r2"/>
    <property type="match status" value="1"/>
</dbReference>
<evidence type="ECO:0000313" key="8">
    <source>
        <dbReference type="Proteomes" id="UP000557307"/>
    </source>
</evidence>
<dbReference type="InterPro" id="IPR039425">
    <property type="entry name" value="RNA_pol_sigma-70-like"/>
</dbReference>
<feature type="domain" description="RNA polymerase sigma factor 70 region 4 type 2" evidence="6">
    <location>
        <begin position="127"/>
        <end position="174"/>
    </location>
</feature>
<keyword evidence="2" id="KW-0805">Transcription regulation</keyword>
<dbReference type="Gene3D" id="1.10.1740.10">
    <property type="match status" value="1"/>
</dbReference>
<dbReference type="Pfam" id="PF08281">
    <property type="entry name" value="Sigma70_r4_2"/>
    <property type="match status" value="1"/>
</dbReference>
<dbReference type="Gene3D" id="1.10.10.10">
    <property type="entry name" value="Winged helix-like DNA-binding domain superfamily/Winged helix DNA-binding domain"/>
    <property type="match status" value="1"/>
</dbReference>
<dbReference type="InterPro" id="IPR036388">
    <property type="entry name" value="WH-like_DNA-bd_sf"/>
</dbReference>
<dbReference type="InterPro" id="IPR013325">
    <property type="entry name" value="RNA_pol_sigma_r2"/>
</dbReference>
<dbReference type="SUPFAM" id="SSF88659">
    <property type="entry name" value="Sigma3 and sigma4 domains of RNA polymerase sigma factors"/>
    <property type="match status" value="1"/>
</dbReference>
<dbReference type="InterPro" id="IPR013249">
    <property type="entry name" value="RNA_pol_sigma70_r4_t2"/>
</dbReference>
<dbReference type="PANTHER" id="PTHR43133">
    <property type="entry name" value="RNA POLYMERASE ECF-TYPE SIGMA FACTO"/>
    <property type="match status" value="1"/>
</dbReference>
<proteinExistence type="inferred from homology"/>
<evidence type="ECO:0000259" key="5">
    <source>
        <dbReference type="Pfam" id="PF04542"/>
    </source>
</evidence>
<dbReference type="GO" id="GO:0016987">
    <property type="term" value="F:sigma factor activity"/>
    <property type="evidence" value="ECO:0007669"/>
    <property type="project" value="UniProtKB-KW"/>
</dbReference>
<feature type="domain" description="RNA polymerase sigma-70 region 2" evidence="5">
    <location>
        <begin position="26"/>
        <end position="88"/>
    </location>
</feature>
<organism evidence="7 8">
    <name type="scientific">Rhabdobacter roseus</name>
    <dbReference type="NCBI Taxonomy" id="1655419"/>
    <lineage>
        <taxon>Bacteria</taxon>
        <taxon>Pseudomonadati</taxon>
        <taxon>Bacteroidota</taxon>
        <taxon>Cytophagia</taxon>
        <taxon>Cytophagales</taxon>
        <taxon>Cytophagaceae</taxon>
        <taxon>Rhabdobacter</taxon>
    </lineage>
</organism>
<dbReference type="InterPro" id="IPR007627">
    <property type="entry name" value="RNA_pol_sigma70_r2"/>
</dbReference>
<dbReference type="RefSeq" id="WP_184179096.1">
    <property type="nucleotide sequence ID" value="NZ_JACHGF010000015.1"/>
</dbReference>
<accession>A0A840TWB0</accession>
<comment type="caution">
    <text evidence="7">The sequence shown here is derived from an EMBL/GenBank/DDBJ whole genome shotgun (WGS) entry which is preliminary data.</text>
</comment>
<comment type="similarity">
    <text evidence="1">Belongs to the sigma-70 factor family. ECF subfamily.</text>
</comment>
<keyword evidence="8" id="KW-1185">Reference proteome</keyword>
<evidence type="ECO:0000313" key="7">
    <source>
        <dbReference type="EMBL" id="MBB5287215.1"/>
    </source>
</evidence>
<dbReference type="GO" id="GO:0006352">
    <property type="term" value="P:DNA-templated transcription initiation"/>
    <property type="evidence" value="ECO:0007669"/>
    <property type="project" value="InterPro"/>
</dbReference>
<keyword evidence="3" id="KW-0731">Sigma factor</keyword>
<dbReference type="InterPro" id="IPR013324">
    <property type="entry name" value="RNA_pol_sigma_r3/r4-like"/>
</dbReference>